<protein>
    <recommendedName>
        <fullName evidence="3">Replication initiation protein</fullName>
    </recommendedName>
</protein>
<reference evidence="1" key="1">
    <citation type="submission" date="2024-06" db="EMBL/GenBank/DDBJ databases">
        <title>Vaginal Lactobacillus fatty acid response mechanisms reveal a metabolite-targeted strategy for bacterial vaginosis treatment.</title>
        <authorList>
            <person name="Zhu M."/>
            <person name="Blainey P.C."/>
            <person name="Bloom S.M."/>
            <person name="Kwon D.S."/>
        </authorList>
    </citation>
    <scope>NUCLEOTIDE SEQUENCE</scope>
    <source>
        <strain evidence="1">194_F1_1</strain>
    </source>
</reference>
<evidence type="ECO:0000313" key="1">
    <source>
        <dbReference type="EMBL" id="MES5150983.1"/>
    </source>
</evidence>
<keyword evidence="2" id="KW-1185">Reference proteome</keyword>
<evidence type="ECO:0000313" key="2">
    <source>
        <dbReference type="Proteomes" id="UP001434419"/>
    </source>
</evidence>
<evidence type="ECO:0008006" key="3">
    <source>
        <dbReference type="Google" id="ProtNLM"/>
    </source>
</evidence>
<name>A0ABV2BCK4_9LACO</name>
<sequence length="203" mass="24691">MKNDWKTKKLLIENNRPLNRWILRLSYLVQVRQRILITQIELFNQNNLDAKQWRSSFIYLIQSTYQEQIVKTVLFERKDLDLLFTNVDCRTLANAKKTTWKWFNELPETFLNLHGVKKDLNTFNHLLADNETNQFGVRLPRPKQTIIDESNRFTKEWFENKYDEYTSLMYENHIKKDDFNTLLNMVIGEFEFLPDEQLEVTFW</sequence>
<organism evidence="1 2">
    <name type="scientific">Lactobacillus crispatus</name>
    <dbReference type="NCBI Taxonomy" id="47770"/>
    <lineage>
        <taxon>Bacteria</taxon>
        <taxon>Bacillati</taxon>
        <taxon>Bacillota</taxon>
        <taxon>Bacilli</taxon>
        <taxon>Lactobacillales</taxon>
        <taxon>Lactobacillaceae</taxon>
        <taxon>Lactobacillus</taxon>
    </lineage>
</organism>
<proteinExistence type="predicted"/>
<dbReference type="Proteomes" id="UP001434419">
    <property type="component" value="Unassembled WGS sequence"/>
</dbReference>
<dbReference type="EMBL" id="JBETVU010000013">
    <property type="protein sequence ID" value="MES5150983.1"/>
    <property type="molecule type" value="Genomic_DNA"/>
</dbReference>
<comment type="caution">
    <text evidence="1">The sequence shown here is derived from an EMBL/GenBank/DDBJ whole genome shotgun (WGS) entry which is preliminary data.</text>
</comment>
<accession>A0ABV2BCK4</accession>
<gene>
    <name evidence="1" type="ORF">ABVC42_14195</name>
</gene>
<dbReference type="RefSeq" id="WP_133476447.1">
    <property type="nucleotide sequence ID" value="NZ_JBETVU010000013.1"/>
</dbReference>